<evidence type="ECO:0000313" key="4">
    <source>
        <dbReference type="EMBL" id="CAD8309292.1"/>
    </source>
</evidence>
<dbReference type="Gene3D" id="3.10.120.10">
    <property type="entry name" value="Cytochrome b5-like heme/steroid binding domain"/>
    <property type="match status" value="1"/>
</dbReference>
<evidence type="ECO:0000256" key="1">
    <source>
        <dbReference type="ARBA" id="ARBA00038357"/>
    </source>
</evidence>
<comment type="similarity">
    <text evidence="1">Belongs to the cytochrome b5 family. MAPR subfamily.</text>
</comment>
<dbReference type="PANTHER" id="PTHR10281">
    <property type="entry name" value="MEMBRANE-ASSOCIATED PROGESTERONE RECEPTOR COMPONENT-RELATED"/>
    <property type="match status" value="1"/>
</dbReference>
<dbReference type="Pfam" id="PF00173">
    <property type="entry name" value="Cyt-b5"/>
    <property type="match status" value="1"/>
</dbReference>
<gene>
    <name evidence="4" type="ORF">TDUB1175_LOCUS9248</name>
</gene>
<reference evidence="4" key="1">
    <citation type="submission" date="2021-01" db="EMBL/GenBank/DDBJ databases">
        <authorList>
            <person name="Corre E."/>
            <person name="Pelletier E."/>
            <person name="Niang G."/>
            <person name="Scheremetjew M."/>
            <person name="Finn R."/>
            <person name="Kale V."/>
            <person name="Holt S."/>
            <person name="Cochrane G."/>
            <person name="Meng A."/>
            <person name="Brown T."/>
            <person name="Cohen L."/>
        </authorList>
    </citation>
    <scope>NUCLEOTIDE SEQUENCE</scope>
    <source>
        <strain evidence="4">CCMP147</strain>
    </source>
</reference>
<dbReference type="InterPro" id="IPR001199">
    <property type="entry name" value="Cyt_B5-like_heme/steroid-bd"/>
</dbReference>
<proteinExistence type="inferred from homology"/>
<dbReference type="SMART" id="SM01117">
    <property type="entry name" value="Cyt-b5"/>
    <property type="match status" value="1"/>
</dbReference>
<accession>A0A7R9VYK3</accession>
<dbReference type="EMBL" id="HBED01018529">
    <property type="protein sequence ID" value="CAD8309292.1"/>
    <property type="molecule type" value="Transcribed_RNA"/>
</dbReference>
<dbReference type="InterPro" id="IPR050577">
    <property type="entry name" value="MAPR/NEUFC/NENF-like"/>
</dbReference>
<feature type="domain" description="Cytochrome b5 heme-binding" evidence="3">
    <location>
        <begin position="44"/>
        <end position="142"/>
    </location>
</feature>
<keyword evidence="2" id="KW-0732">Signal</keyword>
<feature type="signal peptide" evidence="2">
    <location>
        <begin position="1"/>
        <end position="28"/>
    </location>
</feature>
<dbReference type="PANTHER" id="PTHR10281:SF4">
    <property type="entry name" value="NEUFERRICIN"/>
    <property type="match status" value="1"/>
</dbReference>
<sequence length="180" mass="19805">MLKSSRIWGLVLTSLLFILLVSAPVCAASEDESDPTKGEDVRVVTEEELAKKIGLNGKGDVWLSVLGEVYDVTGGRDFYGVGSGYSFFAGKDASPCFATGKFNEEGLKDELNDMPMTQLGGIVGWRDFYRKHESYKFVGVLAGKFYDNDGKPTPLLDTTNERLKTLEMMNAQKKAGKKEL</sequence>
<protein>
    <recommendedName>
        <fullName evidence="3">Cytochrome b5 heme-binding domain-containing protein</fullName>
    </recommendedName>
</protein>
<dbReference type="AlphaFoldDB" id="A0A7R9VYK3"/>
<dbReference type="GO" id="GO:0016020">
    <property type="term" value="C:membrane"/>
    <property type="evidence" value="ECO:0007669"/>
    <property type="project" value="TreeGrafter"/>
</dbReference>
<organism evidence="4">
    <name type="scientific">Pseudictyota dubia</name>
    <dbReference type="NCBI Taxonomy" id="2749911"/>
    <lineage>
        <taxon>Eukaryota</taxon>
        <taxon>Sar</taxon>
        <taxon>Stramenopiles</taxon>
        <taxon>Ochrophyta</taxon>
        <taxon>Bacillariophyta</taxon>
        <taxon>Mediophyceae</taxon>
        <taxon>Biddulphiophycidae</taxon>
        <taxon>Eupodiscales</taxon>
        <taxon>Odontellaceae</taxon>
        <taxon>Pseudictyota</taxon>
    </lineage>
</organism>
<dbReference type="InterPro" id="IPR036400">
    <property type="entry name" value="Cyt_B5-like_heme/steroid_sf"/>
</dbReference>
<dbReference type="GO" id="GO:0012505">
    <property type="term" value="C:endomembrane system"/>
    <property type="evidence" value="ECO:0007669"/>
    <property type="project" value="TreeGrafter"/>
</dbReference>
<dbReference type="SUPFAM" id="SSF55856">
    <property type="entry name" value="Cytochrome b5-like heme/steroid binding domain"/>
    <property type="match status" value="1"/>
</dbReference>
<evidence type="ECO:0000259" key="3">
    <source>
        <dbReference type="SMART" id="SM01117"/>
    </source>
</evidence>
<evidence type="ECO:0000256" key="2">
    <source>
        <dbReference type="SAM" id="SignalP"/>
    </source>
</evidence>
<feature type="chain" id="PRO_5030605685" description="Cytochrome b5 heme-binding domain-containing protein" evidence="2">
    <location>
        <begin position="29"/>
        <end position="180"/>
    </location>
</feature>
<name>A0A7R9VYK3_9STRA</name>